<dbReference type="PANTHER" id="PTHR15157">
    <property type="entry name" value="UV RADIATION RESISTANCE-ASSOCIATED GENE PROTEIN"/>
    <property type="match status" value="1"/>
</dbReference>
<organism evidence="4 5">
    <name type="scientific">Klebsormidium nitens</name>
    <name type="common">Green alga</name>
    <name type="synonym">Ulothrix nitens</name>
    <dbReference type="NCBI Taxonomy" id="105231"/>
    <lineage>
        <taxon>Eukaryota</taxon>
        <taxon>Viridiplantae</taxon>
        <taxon>Streptophyta</taxon>
        <taxon>Klebsormidiophyceae</taxon>
        <taxon>Klebsormidiales</taxon>
        <taxon>Klebsormidiaceae</taxon>
        <taxon>Klebsormidium</taxon>
    </lineage>
</organism>
<feature type="compositionally biased region" description="Basic and acidic residues" evidence="3">
    <location>
        <begin position="412"/>
        <end position="446"/>
    </location>
</feature>
<keyword evidence="5" id="KW-1185">Reference proteome</keyword>
<evidence type="ECO:0000313" key="5">
    <source>
        <dbReference type="Proteomes" id="UP000054558"/>
    </source>
</evidence>
<dbReference type="OMA" id="TCAICEN"/>
<feature type="coiled-coil region" evidence="2">
    <location>
        <begin position="26"/>
        <end position="109"/>
    </location>
</feature>
<feature type="region of interest" description="Disordered" evidence="3">
    <location>
        <begin position="406"/>
        <end position="446"/>
    </location>
</feature>
<accession>A0A1Y1ILI9</accession>
<gene>
    <name evidence="4" type="ORF">KFL_005450060</name>
</gene>
<dbReference type="OrthoDB" id="2019752at2759"/>
<evidence type="ECO:0000313" key="4">
    <source>
        <dbReference type="EMBL" id="GAQ89636.1"/>
    </source>
</evidence>
<sequence>MAAPSCCPICEVHLPSFCPSCVQNRIAEKRRKLKAAAARRDATKEKLNKRLAAVGAADDQRRWRIEWAEARAELQDQIRKITDELAKGMEKLERRRRNVKIRSSQLSDANSKLYSKRNEILLQYFPDVLRSESLRQTFVNVELARLRRQTIQKLRSVLPLRLTLMDIGSSMRQYVTICGIRLPDGTEPTVDSGPELSAALGYLLQFVGMAATYLGAPILHVAGHGVSSSSIWQRESYWKTKSSTGSFPLYLPRTGSSSASRSGSLYSSLTGPSDKKPAPPPEPAPAGEAALSKSATETRAVSQLKQGVALLKRSVACLCAQQWAATSLPRDAATRMSPFFGLAVLMSVLAQERDAGWLPRPETPDRAAAESPAPIDGTASWAQASFTRQAGFAMAESVTAAKAAAMAAPRRQSADGDIRHVKSTEGRSSRRSRRASEAGVIKDADLEGWDIVDRPGDILPPPPSEPDNIAHWTRAMFLDARK</sequence>
<dbReference type="GO" id="GO:0005768">
    <property type="term" value="C:endosome"/>
    <property type="evidence" value="ECO:0000318"/>
    <property type="project" value="GO_Central"/>
</dbReference>
<feature type="region of interest" description="Disordered" evidence="3">
    <location>
        <begin position="254"/>
        <end position="294"/>
    </location>
</feature>
<dbReference type="InterPro" id="IPR018791">
    <property type="entry name" value="UV_resistance/autophagy_Atg14"/>
</dbReference>
<dbReference type="GO" id="GO:0000149">
    <property type="term" value="F:SNARE binding"/>
    <property type="evidence" value="ECO:0000318"/>
    <property type="project" value="GO_Central"/>
</dbReference>
<dbReference type="GO" id="GO:0035493">
    <property type="term" value="P:SNARE complex assembly"/>
    <property type="evidence" value="ECO:0000318"/>
    <property type="project" value="GO_Central"/>
</dbReference>
<dbReference type="PANTHER" id="PTHR15157:SF5">
    <property type="entry name" value="UV RADIATION RESISTANCE-ASSOCIATED GENE PROTEIN"/>
    <property type="match status" value="1"/>
</dbReference>
<dbReference type="GO" id="GO:0032991">
    <property type="term" value="C:protein-containing complex"/>
    <property type="evidence" value="ECO:0007669"/>
    <property type="project" value="UniProtKB-ARBA"/>
</dbReference>
<proteinExistence type="predicted"/>
<dbReference type="STRING" id="105231.A0A1Y1ILI9"/>
<evidence type="ECO:0000256" key="2">
    <source>
        <dbReference type="SAM" id="Coils"/>
    </source>
</evidence>
<keyword evidence="1 2" id="KW-0175">Coiled coil</keyword>
<name>A0A1Y1ILI9_KLENI</name>
<dbReference type="AlphaFoldDB" id="A0A1Y1ILI9"/>
<feature type="compositionally biased region" description="Low complexity" evidence="3">
    <location>
        <begin position="254"/>
        <end position="270"/>
    </location>
</feature>
<protein>
    <submittedName>
        <fullName evidence="4">Uncharacterized protein</fullName>
    </submittedName>
</protein>
<dbReference type="GO" id="GO:0000323">
    <property type="term" value="C:lytic vacuole"/>
    <property type="evidence" value="ECO:0000318"/>
    <property type="project" value="GO_Central"/>
</dbReference>
<dbReference type="EMBL" id="DF237494">
    <property type="protein sequence ID" value="GAQ89636.1"/>
    <property type="molecule type" value="Genomic_DNA"/>
</dbReference>
<evidence type="ECO:0000256" key="3">
    <source>
        <dbReference type="SAM" id="MobiDB-lite"/>
    </source>
</evidence>
<dbReference type="Proteomes" id="UP000054558">
    <property type="component" value="Unassembled WGS sequence"/>
</dbReference>
<reference evidence="4 5" key="1">
    <citation type="journal article" date="2014" name="Nat. Commun.">
        <title>Klebsormidium flaccidum genome reveals primary factors for plant terrestrial adaptation.</title>
        <authorList>
            <person name="Hori K."/>
            <person name="Maruyama F."/>
            <person name="Fujisawa T."/>
            <person name="Togashi T."/>
            <person name="Yamamoto N."/>
            <person name="Seo M."/>
            <person name="Sato S."/>
            <person name="Yamada T."/>
            <person name="Mori H."/>
            <person name="Tajima N."/>
            <person name="Moriyama T."/>
            <person name="Ikeuchi M."/>
            <person name="Watanabe M."/>
            <person name="Wada H."/>
            <person name="Kobayashi K."/>
            <person name="Saito M."/>
            <person name="Masuda T."/>
            <person name="Sasaki-Sekimoto Y."/>
            <person name="Mashiguchi K."/>
            <person name="Awai K."/>
            <person name="Shimojima M."/>
            <person name="Masuda S."/>
            <person name="Iwai M."/>
            <person name="Nobusawa T."/>
            <person name="Narise T."/>
            <person name="Kondo S."/>
            <person name="Saito H."/>
            <person name="Sato R."/>
            <person name="Murakawa M."/>
            <person name="Ihara Y."/>
            <person name="Oshima-Yamada Y."/>
            <person name="Ohtaka K."/>
            <person name="Satoh M."/>
            <person name="Sonobe K."/>
            <person name="Ishii M."/>
            <person name="Ohtani R."/>
            <person name="Kanamori-Sato M."/>
            <person name="Honoki R."/>
            <person name="Miyazaki D."/>
            <person name="Mochizuki H."/>
            <person name="Umetsu J."/>
            <person name="Higashi K."/>
            <person name="Shibata D."/>
            <person name="Kamiya Y."/>
            <person name="Sato N."/>
            <person name="Nakamura Y."/>
            <person name="Tabata S."/>
            <person name="Ida S."/>
            <person name="Kurokawa K."/>
            <person name="Ohta H."/>
        </authorList>
    </citation>
    <scope>NUCLEOTIDE SEQUENCE [LARGE SCALE GENOMIC DNA]</scope>
    <source>
        <strain evidence="4 5">NIES-2285</strain>
    </source>
</reference>
<dbReference type="Pfam" id="PF10186">
    <property type="entry name" value="ATG14"/>
    <property type="match status" value="1"/>
</dbReference>
<evidence type="ECO:0000256" key="1">
    <source>
        <dbReference type="ARBA" id="ARBA00023054"/>
    </source>
</evidence>